<evidence type="ECO:0000256" key="7">
    <source>
        <dbReference type="ARBA" id="ARBA00034617"/>
    </source>
</evidence>
<organism evidence="11 12">
    <name type="scientific">Phocicoccus schoeneichii</name>
    <dbReference type="NCBI Taxonomy" id="1812261"/>
    <lineage>
        <taxon>Bacteria</taxon>
        <taxon>Bacillati</taxon>
        <taxon>Bacillota</taxon>
        <taxon>Bacilli</taxon>
        <taxon>Bacillales</taxon>
        <taxon>Salinicoccaceae</taxon>
        <taxon>Phocicoccus</taxon>
    </lineage>
</organism>
<dbReference type="SMART" id="SM00487">
    <property type="entry name" value="DEXDc"/>
    <property type="match status" value="1"/>
</dbReference>
<sequence>MKLINKCNKIFEEVGPSILVLSGFDTESLSKENKYFKFDLSNIDQIDLDEVYKTVRTTLIENLDSNDSYKWMTIEEYQLFKRHSNINDMKIVSLKNNLYDKQFPYNGLLSDVDKIYKNYYFDEENELSKEELKTLENVNTFYGKINYSKQRNVYYVTYPEFEQDVEEYYFYDQEDYKAIQEENLPENIYQVELSEDEIPFLDIVSDLSSNEKFDANIVFVTSGDSVINYNNYLSRINILSKITNKKFYFSTHSLQRKAIKNEQEYKSILNNIYGYDYFKDIAFYKNIDEKSSETIEISQMQIIDDIVNEAEKAMLGEDFRDIYITASTGAGKSLMFQIPALYLLDKYPVERPITIVISPLIGLMNDQVSSMKRKGIKNSATINGNTLPFDKEKILENVANKEVDILYISPETLQSRSDIKTLISDRSIGAVIIDEAHRVTTWGKSFRSDYWYLGIYLTKLRKEYKFPIITFTATSIYGGKEDMYIDTRNSLNMISPISYFGKVRREEILMNVVSSEKTYNLEGNDYRKTKNVLALRHLVRASKNNEKSLLYFPTVRLLNEFGEFLKKNEPKLYEDTGRYFGNLQKEEKDEVLNQYQSGEIKFVLATKAFGMGIDIPDIKYVYHYAPTGNVVDYIQEIGRAARDRDKVTNRYGIAEIDFLHRDMNEVMRLYGMSSIRKQQILDVMAKIVQIYKKNNNRNMIISPEDFKHIFEDNNVHEDSLDNKVKTVLLMIEKDFESPNKLGYPPFVARPRNVFGNDLIFVSRDFEKKLLSSNLGKHVKKLYDIDGKYYSMVYELKLSEIWEKHYNKYSYPDFKRRLFTPEERDKLQHANLFSELTFASGVIVTPSSGYNDIRILQEYEETMKAFESFSNNYRISDKHFTVRDLGRHFKKSLKINDEFKAMTVAQSVINAAFEFSKINEIKFITDRSISSETQSRYKITQDVDLFKKFILNNIKNCLTPSMNFVQKEDSMITFHSRTKLGNKSEMDAKIATLGIGDVQKILSFKVIGGYNPQIYLRMNSIYPMERAIAEGDFYKNNILQDVQNKHYTSVEMLRYLFTKKFDVKSNGERIKKYTEWFWDVIEEYFMGKIPQEVEDNINRLRR</sequence>
<dbReference type="InterPro" id="IPR011545">
    <property type="entry name" value="DEAD/DEAH_box_helicase_dom"/>
</dbReference>
<dbReference type="PANTHER" id="PTHR13710:SF105">
    <property type="entry name" value="ATP-DEPENDENT DNA HELICASE Q1"/>
    <property type="match status" value="1"/>
</dbReference>
<dbReference type="PROSITE" id="PS00690">
    <property type="entry name" value="DEAH_ATP_HELICASE"/>
    <property type="match status" value="1"/>
</dbReference>
<evidence type="ECO:0000313" key="12">
    <source>
        <dbReference type="Proteomes" id="UP000521032"/>
    </source>
</evidence>
<feature type="domain" description="Helicase ATP-binding" evidence="9">
    <location>
        <begin position="313"/>
        <end position="493"/>
    </location>
</feature>
<dbReference type="GO" id="GO:0006310">
    <property type="term" value="P:DNA recombination"/>
    <property type="evidence" value="ECO:0007669"/>
    <property type="project" value="TreeGrafter"/>
</dbReference>
<keyword evidence="6" id="KW-0413">Isomerase</keyword>
<evidence type="ECO:0000256" key="3">
    <source>
        <dbReference type="ARBA" id="ARBA00022801"/>
    </source>
</evidence>
<dbReference type="InterPro" id="IPR002464">
    <property type="entry name" value="DNA/RNA_helicase_DEAH_CS"/>
</dbReference>
<dbReference type="AlphaFoldDB" id="A0A6V7RLV7"/>
<dbReference type="RefSeq" id="WP_186088420.1">
    <property type="nucleotide sequence ID" value="NZ_CAJEWE010000011.1"/>
</dbReference>
<dbReference type="GO" id="GO:0005694">
    <property type="term" value="C:chromosome"/>
    <property type="evidence" value="ECO:0007669"/>
    <property type="project" value="TreeGrafter"/>
</dbReference>
<dbReference type="GO" id="GO:0005524">
    <property type="term" value="F:ATP binding"/>
    <property type="evidence" value="ECO:0007669"/>
    <property type="project" value="UniProtKB-KW"/>
</dbReference>
<dbReference type="Gene3D" id="3.40.50.300">
    <property type="entry name" value="P-loop containing nucleotide triphosphate hydrolases"/>
    <property type="match status" value="2"/>
</dbReference>
<keyword evidence="3" id="KW-0378">Hydrolase</keyword>
<dbReference type="Pfam" id="PF00271">
    <property type="entry name" value="Helicase_C"/>
    <property type="match status" value="1"/>
</dbReference>
<evidence type="ECO:0000256" key="6">
    <source>
        <dbReference type="ARBA" id="ARBA00023235"/>
    </source>
</evidence>
<dbReference type="InterPro" id="IPR027417">
    <property type="entry name" value="P-loop_NTPase"/>
</dbReference>
<evidence type="ECO:0000256" key="4">
    <source>
        <dbReference type="ARBA" id="ARBA00022840"/>
    </source>
</evidence>
<feature type="domain" description="Helicase C-terminal" evidence="10">
    <location>
        <begin position="534"/>
        <end position="684"/>
    </location>
</feature>
<dbReference type="GO" id="GO:0005737">
    <property type="term" value="C:cytoplasm"/>
    <property type="evidence" value="ECO:0007669"/>
    <property type="project" value="TreeGrafter"/>
</dbReference>
<dbReference type="SMART" id="SM00490">
    <property type="entry name" value="HELICc"/>
    <property type="match status" value="1"/>
</dbReference>
<accession>A0A6V7RLV7</accession>
<comment type="catalytic activity">
    <reaction evidence="7">
        <text>Couples ATP hydrolysis with the unwinding of duplex DNA by translocating in the 3'-5' direction.</text>
        <dbReference type="EC" id="5.6.2.4"/>
    </reaction>
</comment>
<dbReference type="GO" id="GO:0016787">
    <property type="term" value="F:hydrolase activity"/>
    <property type="evidence" value="ECO:0007669"/>
    <property type="project" value="UniProtKB-KW"/>
</dbReference>
<evidence type="ECO:0000256" key="5">
    <source>
        <dbReference type="ARBA" id="ARBA00023125"/>
    </source>
</evidence>
<evidence type="ECO:0000313" key="11">
    <source>
        <dbReference type="EMBL" id="CAD2079319.1"/>
    </source>
</evidence>
<dbReference type="GO" id="GO:0043138">
    <property type="term" value="F:3'-5' DNA helicase activity"/>
    <property type="evidence" value="ECO:0007669"/>
    <property type="project" value="UniProtKB-EC"/>
</dbReference>
<protein>
    <recommendedName>
        <fullName evidence="8">DNA 3'-5' helicase</fullName>
        <ecNumber evidence="8">5.6.2.4</ecNumber>
    </recommendedName>
</protein>
<dbReference type="GO" id="GO:0006281">
    <property type="term" value="P:DNA repair"/>
    <property type="evidence" value="ECO:0007669"/>
    <property type="project" value="TreeGrafter"/>
</dbReference>
<evidence type="ECO:0000259" key="9">
    <source>
        <dbReference type="PROSITE" id="PS51192"/>
    </source>
</evidence>
<reference evidence="11 12" key="1">
    <citation type="submission" date="2020-07" db="EMBL/GenBank/DDBJ databases">
        <authorList>
            <person name="Criscuolo A."/>
        </authorList>
    </citation>
    <scope>NUCLEOTIDE SEQUENCE [LARGE SCALE GENOMIC DNA]</scope>
    <source>
        <strain evidence="12">CIP 111030</strain>
    </source>
</reference>
<dbReference type="PROSITE" id="PS51192">
    <property type="entry name" value="HELICASE_ATP_BIND_1"/>
    <property type="match status" value="1"/>
</dbReference>
<keyword evidence="4" id="KW-0067">ATP-binding</keyword>
<dbReference type="Pfam" id="PF00270">
    <property type="entry name" value="DEAD"/>
    <property type="match status" value="1"/>
</dbReference>
<evidence type="ECO:0000256" key="8">
    <source>
        <dbReference type="ARBA" id="ARBA00034808"/>
    </source>
</evidence>
<dbReference type="PANTHER" id="PTHR13710">
    <property type="entry name" value="DNA HELICASE RECQ FAMILY MEMBER"/>
    <property type="match status" value="1"/>
</dbReference>
<dbReference type="Proteomes" id="UP000521032">
    <property type="component" value="Unassembled WGS sequence"/>
</dbReference>
<keyword evidence="11" id="KW-0347">Helicase</keyword>
<dbReference type="GO" id="GO:0009378">
    <property type="term" value="F:four-way junction helicase activity"/>
    <property type="evidence" value="ECO:0007669"/>
    <property type="project" value="TreeGrafter"/>
</dbReference>
<comment type="similarity">
    <text evidence="1">Belongs to the helicase family. RecQ subfamily.</text>
</comment>
<comment type="caution">
    <text evidence="11">The sequence shown here is derived from an EMBL/GenBank/DDBJ whole genome shotgun (WGS) entry which is preliminary data.</text>
</comment>
<dbReference type="SUPFAM" id="SSF52540">
    <property type="entry name" value="P-loop containing nucleoside triphosphate hydrolases"/>
    <property type="match status" value="2"/>
</dbReference>
<proteinExistence type="inferred from homology"/>
<dbReference type="EMBL" id="CAJEWE010000011">
    <property type="protein sequence ID" value="CAD2079319.1"/>
    <property type="molecule type" value="Genomic_DNA"/>
</dbReference>
<keyword evidence="5" id="KW-0238">DNA-binding</keyword>
<gene>
    <name evidence="11" type="primary">recQ_2</name>
    <name evidence="11" type="ORF">JEOSCH030_01607</name>
</gene>
<dbReference type="EC" id="5.6.2.4" evidence="8"/>
<evidence type="ECO:0000256" key="1">
    <source>
        <dbReference type="ARBA" id="ARBA00005446"/>
    </source>
</evidence>
<name>A0A6V7RLV7_9BACL</name>
<dbReference type="PROSITE" id="PS51194">
    <property type="entry name" value="HELICASE_CTER"/>
    <property type="match status" value="1"/>
</dbReference>
<keyword evidence="12" id="KW-1185">Reference proteome</keyword>
<dbReference type="InterPro" id="IPR014001">
    <property type="entry name" value="Helicase_ATP-bd"/>
</dbReference>
<evidence type="ECO:0000259" key="10">
    <source>
        <dbReference type="PROSITE" id="PS51194"/>
    </source>
</evidence>
<dbReference type="InterPro" id="IPR001650">
    <property type="entry name" value="Helicase_C-like"/>
</dbReference>
<dbReference type="GO" id="GO:0003677">
    <property type="term" value="F:DNA binding"/>
    <property type="evidence" value="ECO:0007669"/>
    <property type="project" value="UniProtKB-KW"/>
</dbReference>
<evidence type="ECO:0000256" key="2">
    <source>
        <dbReference type="ARBA" id="ARBA00022741"/>
    </source>
</evidence>
<dbReference type="CDD" id="cd17920">
    <property type="entry name" value="DEXHc_RecQ"/>
    <property type="match status" value="1"/>
</dbReference>
<keyword evidence="2" id="KW-0547">Nucleotide-binding</keyword>